<evidence type="ECO:0000259" key="1">
    <source>
        <dbReference type="Pfam" id="PF04149"/>
    </source>
</evidence>
<dbReference type="Pfam" id="PF04149">
    <property type="entry name" value="DUF397"/>
    <property type="match status" value="1"/>
</dbReference>
<organism evidence="2 3">
    <name type="scientific">Streptomyces fructofermentans</name>
    <dbReference type="NCBI Taxonomy" id="152141"/>
    <lineage>
        <taxon>Bacteria</taxon>
        <taxon>Bacillati</taxon>
        <taxon>Actinomycetota</taxon>
        <taxon>Actinomycetes</taxon>
        <taxon>Kitasatosporales</taxon>
        <taxon>Streptomycetaceae</taxon>
        <taxon>Streptomyces</taxon>
    </lineage>
</organism>
<dbReference type="AlphaFoldDB" id="A0A918NV83"/>
<feature type="domain" description="DUF397" evidence="1">
    <location>
        <begin position="6"/>
        <end position="56"/>
    </location>
</feature>
<protein>
    <recommendedName>
        <fullName evidence="1">DUF397 domain-containing protein</fullName>
    </recommendedName>
</protein>
<dbReference type="InterPro" id="IPR007278">
    <property type="entry name" value="DUF397"/>
</dbReference>
<reference evidence="2" key="1">
    <citation type="journal article" date="2014" name="Int. J. Syst. Evol. Microbiol.">
        <title>Complete genome sequence of Corynebacterium casei LMG S-19264T (=DSM 44701T), isolated from a smear-ripened cheese.</title>
        <authorList>
            <consortium name="US DOE Joint Genome Institute (JGI-PGF)"/>
            <person name="Walter F."/>
            <person name="Albersmeier A."/>
            <person name="Kalinowski J."/>
            <person name="Ruckert C."/>
        </authorList>
    </citation>
    <scope>NUCLEOTIDE SEQUENCE</scope>
    <source>
        <strain evidence="2">JCM 4956</strain>
    </source>
</reference>
<gene>
    <name evidence="2" type="ORF">GCM10010515_74970</name>
</gene>
<sequence length="63" mass="6941">MSESRAWRKSSFSDVGAANCVEVALHDTCVLVRDSLHPSGTVLHFGPARWQEFVDHMATGQPD</sequence>
<evidence type="ECO:0000313" key="2">
    <source>
        <dbReference type="EMBL" id="GGX97537.1"/>
    </source>
</evidence>
<comment type="caution">
    <text evidence="2">The sequence shown here is derived from an EMBL/GenBank/DDBJ whole genome shotgun (WGS) entry which is preliminary data.</text>
</comment>
<accession>A0A918NV83</accession>
<proteinExistence type="predicted"/>
<reference evidence="2" key="2">
    <citation type="submission" date="2020-09" db="EMBL/GenBank/DDBJ databases">
        <authorList>
            <person name="Sun Q."/>
            <person name="Ohkuma M."/>
        </authorList>
    </citation>
    <scope>NUCLEOTIDE SEQUENCE</scope>
    <source>
        <strain evidence="2">JCM 4956</strain>
    </source>
</reference>
<evidence type="ECO:0000313" key="3">
    <source>
        <dbReference type="Proteomes" id="UP000645555"/>
    </source>
</evidence>
<name>A0A918NV83_9ACTN</name>
<dbReference type="EMBL" id="BMWD01000049">
    <property type="protein sequence ID" value="GGX97537.1"/>
    <property type="molecule type" value="Genomic_DNA"/>
</dbReference>
<keyword evidence="3" id="KW-1185">Reference proteome</keyword>
<dbReference type="Proteomes" id="UP000645555">
    <property type="component" value="Unassembled WGS sequence"/>
</dbReference>
<dbReference type="RefSeq" id="WP_190040116.1">
    <property type="nucleotide sequence ID" value="NZ_BMWD01000049.1"/>
</dbReference>